<dbReference type="OrthoDB" id="1921202at2759"/>
<dbReference type="eggNOG" id="ENOG502S4M3">
    <property type="taxonomic scope" value="Eukaryota"/>
</dbReference>
<dbReference type="KEGG" id="csv:101217749"/>
<gene>
    <name evidence="1" type="ORF">Csa_1G599500</name>
</gene>
<dbReference type="OMA" id="CPPFICF"/>
<dbReference type="AlphaFoldDB" id="A0A0A0M2C9"/>
<dbReference type="PANTHER" id="PTHR33401:SF19">
    <property type="entry name" value="(RAPE) HYPOTHETICAL PROTEIN"/>
    <property type="match status" value="1"/>
</dbReference>
<reference evidence="1 2" key="2">
    <citation type="journal article" date="2009" name="PLoS ONE">
        <title>An integrated genetic and cytogenetic map of the cucumber genome.</title>
        <authorList>
            <person name="Ren Y."/>
            <person name="Zhang Z."/>
            <person name="Liu J."/>
            <person name="Staub J.E."/>
            <person name="Han Y."/>
            <person name="Cheng Z."/>
            <person name="Li X."/>
            <person name="Lu J."/>
            <person name="Miao H."/>
            <person name="Kang H."/>
            <person name="Xie B."/>
            <person name="Gu X."/>
            <person name="Wang X."/>
            <person name="Du Y."/>
            <person name="Jin W."/>
            <person name="Huang S."/>
        </authorList>
    </citation>
    <scope>NUCLEOTIDE SEQUENCE [LARGE SCALE GENOMIC DNA]</scope>
    <source>
        <strain evidence="2">cv. 9930</strain>
    </source>
</reference>
<sequence>MRFWMCKIHCPSSFCLCQPAPHIYSTGSIPLDLENSSHLPSEVESVIGTSVSIVETLESKQECRDESGDKVQENEYGIKSSLRKSSLRSGVSKEKHVKRVQWMDFSGKELVEIREFEASEAEDSDYESEDNRSCICTIL</sequence>
<name>A0A0A0M2C9_CUCSA</name>
<dbReference type="Gramene" id="KGN66356">
    <property type="protein sequence ID" value="KGN66356"/>
    <property type="gene ID" value="Csa_1G599500"/>
</dbReference>
<reference evidence="1 2" key="4">
    <citation type="journal article" date="2011" name="BMC Genomics">
        <title>RNA-Seq improves annotation of protein-coding genes in the cucumber genome.</title>
        <authorList>
            <person name="Li Z."/>
            <person name="Zhang Z."/>
            <person name="Yan P."/>
            <person name="Huang S."/>
            <person name="Fei Z."/>
            <person name="Lin K."/>
        </authorList>
    </citation>
    <scope>NUCLEOTIDE SEQUENCE [LARGE SCALE GENOMIC DNA]</scope>
    <source>
        <strain evidence="2">cv. 9930</strain>
    </source>
</reference>
<evidence type="ECO:0000313" key="2">
    <source>
        <dbReference type="Proteomes" id="UP000029981"/>
    </source>
</evidence>
<reference evidence="1 2" key="1">
    <citation type="journal article" date="2009" name="Nat. Genet.">
        <title>The genome of the cucumber, Cucumis sativus L.</title>
        <authorList>
            <person name="Huang S."/>
            <person name="Li R."/>
            <person name="Zhang Z."/>
            <person name="Li L."/>
            <person name="Gu X."/>
            <person name="Fan W."/>
            <person name="Lucas W.J."/>
            <person name="Wang X."/>
            <person name="Xie B."/>
            <person name="Ni P."/>
            <person name="Ren Y."/>
            <person name="Zhu H."/>
            <person name="Li J."/>
            <person name="Lin K."/>
            <person name="Jin W."/>
            <person name="Fei Z."/>
            <person name="Li G."/>
            <person name="Staub J."/>
            <person name="Kilian A."/>
            <person name="van der Vossen E.A."/>
            <person name="Wu Y."/>
            <person name="Guo J."/>
            <person name="He J."/>
            <person name="Jia Z."/>
            <person name="Ren Y."/>
            <person name="Tian G."/>
            <person name="Lu Y."/>
            <person name="Ruan J."/>
            <person name="Qian W."/>
            <person name="Wang M."/>
            <person name="Huang Q."/>
            <person name="Li B."/>
            <person name="Xuan Z."/>
            <person name="Cao J."/>
            <person name="Asan"/>
            <person name="Wu Z."/>
            <person name="Zhang J."/>
            <person name="Cai Q."/>
            <person name="Bai Y."/>
            <person name="Zhao B."/>
            <person name="Han Y."/>
            <person name="Li Y."/>
            <person name="Li X."/>
            <person name="Wang S."/>
            <person name="Shi Q."/>
            <person name="Liu S."/>
            <person name="Cho W.K."/>
            <person name="Kim J.Y."/>
            <person name="Xu Y."/>
            <person name="Heller-Uszynska K."/>
            <person name="Miao H."/>
            <person name="Cheng Z."/>
            <person name="Zhang S."/>
            <person name="Wu J."/>
            <person name="Yang Y."/>
            <person name="Kang H."/>
            <person name="Li M."/>
            <person name="Liang H."/>
            <person name="Ren X."/>
            <person name="Shi Z."/>
            <person name="Wen M."/>
            <person name="Jian M."/>
            <person name="Yang H."/>
            <person name="Zhang G."/>
            <person name="Yang Z."/>
            <person name="Chen R."/>
            <person name="Liu S."/>
            <person name="Li J."/>
            <person name="Ma L."/>
            <person name="Liu H."/>
            <person name="Zhou Y."/>
            <person name="Zhao J."/>
            <person name="Fang X."/>
            <person name="Li G."/>
            <person name="Fang L."/>
            <person name="Li Y."/>
            <person name="Liu D."/>
            <person name="Zheng H."/>
            <person name="Zhang Y."/>
            <person name="Qin N."/>
            <person name="Li Z."/>
            <person name="Yang G."/>
            <person name="Yang S."/>
            <person name="Bolund L."/>
            <person name="Kristiansen K."/>
            <person name="Zheng H."/>
            <person name="Li S."/>
            <person name="Zhang X."/>
            <person name="Yang H."/>
            <person name="Wang J."/>
            <person name="Sun R."/>
            <person name="Zhang B."/>
            <person name="Jiang S."/>
            <person name="Wang J."/>
            <person name="Du Y."/>
            <person name="Li S."/>
        </authorList>
    </citation>
    <scope>NUCLEOTIDE SEQUENCE [LARGE SCALE GENOMIC DNA]</scope>
    <source>
        <strain evidence="2">cv. 9930</strain>
    </source>
</reference>
<protein>
    <submittedName>
        <fullName evidence="1">Uncharacterized protein</fullName>
    </submittedName>
</protein>
<accession>A0A0A0M2C9</accession>
<dbReference type="Proteomes" id="UP000029981">
    <property type="component" value="Chromosome 1"/>
</dbReference>
<dbReference type="EMBL" id="CM002922">
    <property type="protein sequence ID" value="KGN66356.1"/>
    <property type="molecule type" value="Genomic_DNA"/>
</dbReference>
<reference evidence="1 2" key="3">
    <citation type="journal article" date="2010" name="BMC Genomics">
        <title>Transcriptome sequencing and comparative analysis of cucumber flowers with different sex types.</title>
        <authorList>
            <person name="Guo S."/>
            <person name="Zheng Y."/>
            <person name="Joung J.G."/>
            <person name="Liu S."/>
            <person name="Zhang Z."/>
            <person name="Crasta O.R."/>
            <person name="Sobral B.W."/>
            <person name="Xu Y."/>
            <person name="Huang S."/>
            <person name="Fei Z."/>
        </authorList>
    </citation>
    <scope>NUCLEOTIDE SEQUENCE [LARGE SCALE GENOMIC DNA]</scope>
    <source>
        <strain evidence="2">cv. 9930</strain>
    </source>
</reference>
<dbReference type="PANTHER" id="PTHR33401">
    <property type="entry name" value="LIGHT-HARVESTING COMPLEX-LIKE PROTEIN OHP2, CHLOROPLASTIC"/>
    <property type="match status" value="1"/>
</dbReference>
<proteinExistence type="predicted"/>
<evidence type="ECO:0000313" key="1">
    <source>
        <dbReference type="EMBL" id="KGN66356.1"/>
    </source>
</evidence>
<keyword evidence="2" id="KW-1185">Reference proteome</keyword>
<organism evidence="1 2">
    <name type="scientific">Cucumis sativus</name>
    <name type="common">Cucumber</name>
    <dbReference type="NCBI Taxonomy" id="3659"/>
    <lineage>
        <taxon>Eukaryota</taxon>
        <taxon>Viridiplantae</taxon>
        <taxon>Streptophyta</taxon>
        <taxon>Embryophyta</taxon>
        <taxon>Tracheophyta</taxon>
        <taxon>Spermatophyta</taxon>
        <taxon>Magnoliopsida</taxon>
        <taxon>eudicotyledons</taxon>
        <taxon>Gunneridae</taxon>
        <taxon>Pentapetalae</taxon>
        <taxon>rosids</taxon>
        <taxon>fabids</taxon>
        <taxon>Cucurbitales</taxon>
        <taxon>Cucurbitaceae</taxon>
        <taxon>Benincaseae</taxon>
        <taxon>Cucumis</taxon>
    </lineage>
</organism>